<comment type="caution">
    <text evidence="1">The sequence shown here is derived from an EMBL/GenBank/DDBJ whole genome shotgun (WGS) entry which is preliminary data.</text>
</comment>
<dbReference type="Proteomes" id="UP001419268">
    <property type="component" value="Unassembled WGS sequence"/>
</dbReference>
<gene>
    <name evidence="1" type="ORF">Scep_026794</name>
</gene>
<evidence type="ECO:0000313" key="2">
    <source>
        <dbReference type="Proteomes" id="UP001419268"/>
    </source>
</evidence>
<name>A0AAP0HTM3_9MAGN</name>
<proteinExistence type="predicted"/>
<dbReference type="AlphaFoldDB" id="A0AAP0HTM3"/>
<protein>
    <submittedName>
        <fullName evidence="1">Uncharacterized protein</fullName>
    </submittedName>
</protein>
<sequence length="60" mass="6807">METNSFRDFWAVGTTGLIINFQRLVRGEAGFSLRQTPLSYTLFLNFDGVFDNDGRLNSSI</sequence>
<dbReference type="EMBL" id="JBBNAG010000011">
    <property type="protein sequence ID" value="KAK9095325.1"/>
    <property type="molecule type" value="Genomic_DNA"/>
</dbReference>
<reference evidence="1 2" key="1">
    <citation type="submission" date="2024-01" db="EMBL/GenBank/DDBJ databases">
        <title>Genome assemblies of Stephania.</title>
        <authorList>
            <person name="Yang L."/>
        </authorList>
    </citation>
    <scope>NUCLEOTIDE SEQUENCE [LARGE SCALE GENOMIC DNA]</scope>
    <source>
        <strain evidence="1">JXDWG</strain>
        <tissue evidence="1">Leaf</tissue>
    </source>
</reference>
<accession>A0AAP0HTM3</accession>
<organism evidence="1 2">
    <name type="scientific">Stephania cephalantha</name>
    <dbReference type="NCBI Taxonomy" id="152367"/>
    <lineage>
        <taxon>Eukaryota</taxon>
        <taxon>Viridiplantae</taxon>
        <taxon>Streptophyta</taxon>
        <taxon>Embryophyta</taxon>
        <taxon>Tracheophyta</taxon>
        <taxon>Spermatophyta</taxon>
        <taxon>Magnoliopsida</taxon>
        <taxon>Ranunculales</taxon>
        <taxon>Menispermaceae</taxon>
        <taxon>Menispermoideae</taxon>
        <taxon>Cissampelideae</taxon>
        <taxon>Stephania</taxon>
    </lineage>
</organism>
<keyword evidence="2" id="KW-1185">Reference proteome</keyword>
<evidence type="ECO:0000313" key="1">
    <source>
        <dbReference type="EMBL" id="KAK9095325.1"/>
    </source>
</evidence>